<dbReference type="EMBL" id="JAYKBW010000002">
    <property type="protein sequence ID" value="MEB3074015.1"/>
    <property type="molecule type" value="Genomic_DNA"/>
</dbReference>
<protein>
    <submittedName>
        <fullName evidence="1">Uncharacterized protein</fullName>
    </submittedName>
</protein>
<accession>A0ABU5Z4Y0</accession>
<sequence length="131" mass="16265">MDKSYNARILQIMNENSSYKFNYFYYEIKNYNHKDYSKAAYEIEDFVDNSYISSIAKKKRAEIYCFFYEKRWWYRRINLNDPEEISDNGLIYDRDLIALVEFILDENKNYIKKIIVYNKKEIMYERKEILD</sequence>
<evidence type="ECO:0000313" key="2">
    <source>
        <dbReference type="Proteomes" id="UP001311730"/>
    </source>
</evidence>
<evidence type="ECO:0000313" key="1">
    <source>
        <dbReference type="EMBL" id="MEB3074015.1"/>
    </source>
</evidence>
<organism evidence="1 2">
    <name type="scientific">Capnocytophaga gingivalis</name>
    <dbReference type="NCBI Taxonomy" id="1017"/>
    <lineage>
        <taxon>Bacteria</taxon>
        <taxon>Pseudomonadati</taxon>
        <taxon>Bacteroidota</taxon>
        <taxon>Flavobacteriia</taxon>
        <taxon>Flavobacteriales</taxon>
        <taxon>Flavobacteriaceae</taxon>
        <taxon>Capnocytophaga</taxon>
    </lineage>
</organism>
<dbReference type="Proteomes" id="UP001311730">
    <property type="component" value="Unassembled WGS sequence"/>
</dbReference>
<name>A0ABU5Z4Y0_9FLAO</name>
<proteinExistence type="predicted"/>
<gene>
    <name evidence="1" type="ORF">VJJ08_01705</name>
</gene>
<dbReference type="RefSeq" id="WP_323982490.1">
    <property type="nucleotide sequence ID" value="NZ_JAYKBW010000002.1"/>
</dbReference>
<comment type="caution">
    <text evidence="1">The sequence shown here is derived from an EMBL/GenBank/DDBJ whole genome shotgun (WGS) entry which is preliminary data.</text>
</comment>
<keyword evidence="2" id="KW-1185">Reference proteome</keyword>
<reference evidence="1 2" key="1">
    <citation type="submission" date="2023-12" db="EMBL/GenBank/DDBJ databases">
        <title>Genomic sequences of Capnocytophaga and Parvimonas strains.</title>
        <authorList>
            <person name="Watt R.M."/>
            <person name="Wang M."/>
            <person name="Yang T."/>
            <person name="Tong W.M."/>
        </authorList>
    </citation>
    <scope>NUCLEOTIDE SEQUENCE [LARGE SCALE GENOMIC DNA]</scope>
    <source>
        <strain evidence="1 2">CCUG 13096</strain>
    </source>
</reference>